<name>A0A5C3N6L7_9AGAM</name>
<dbReference type="OrthoDB" id="3010419at2759"/>
<dbReference type="EMBL" id="ML213508">
    <property type="protein sequence ID" value="TFK52923.1"/>
    <property type="molecule type" value="Genomic_DNA"/>
</dbReference>
<reference evidence="1 2" key="1">
    <citation type="journal article" date="2019" name="Nat. Ecol. Evol.">
        <title>Megaphylogeny resolves global patterns of mushroom evolution.</title>
        <authorList>
            <person name="Varga T."/>
            <person name="Krizsan K."/>
            <person name="Foldi C."/>
            <person name="Dima B."/>
            <person name="Sanchez-Garcia M."/>
            <person name="Sanchez-Ramirez S."/>
            <person name="Szollosi G.J."/>
            <person name="Szarkandi J.G."/>
            <person name="Papp V."/>
            <person name="Albert L."/>
            <person name="Andreopoulos W."/>
            <person name="Angelini C."/>
            <person name="Antonin V."/>
            <person name="Barry K.W."/>
            <person name="Bougher N.L."/>
            <person name="Buchanan P."/>
            <person name="Buyck B."/>
            <person name="Bense V."/>
            <person name="Catcheside P."/>
            <person name="Chovatia M."/>
            <person name="Cooper J."/>
            <person name="Damon W."/>
            <person name="Desjardin D."/>
            <person name="Finy P."/>
            <person name="Geml J."/>
            <person name="Haridas S."/>
            <person name="Hughes K."/>
            <person name="Justo A."/>
            <person name="Karasinski D."/>
            <person name="Kautmanova I."/>
            <person name="Kiss B."/>
            <person name="Kocsube S."/>
            <person name="Kotiranta H."/>
            <person name="LaButti K.M."/>
            <person name="Lechner B.E."/>
            <person name="Liimatainen K."/>
            <person name="Lipzen A."/>
            <person name="Lukacs Z."/>
            <person name="Mihaltcheva S."/>
            <person name="Morgado L.N."/>
            <person name="Niskanen T."/>
            <person name="Noordeloos M.E."/>
            <person name="Ohm R.A."/>
            <person name="Ortiz-Santana B."/>
            <person name="Ovrebo C."/>
            <person name="Racz N."/>
            <person name="Riley R."/>
            <person name="Savchenko A."/>
            <person name="Shiryaev A."/>
            <person name="Soop K."/>
            <person name="Spirin V."/>
            <person name="Szebenyi C."/>
            <person name="Tomsovsky M."/>
            <person name="Tulloss R.E."/>
            <person name="Uehling J."/>
            <person name="Grigoriev I.V."/>
            <person name="Vagvolgyi C."/>
            <person name="Papp T."/>
            <person name="Martin F.M."/>
            <person name="Miettinen O."/>
            <person name="Hibbett D.S."/>
            <person name="Nagy L.G."/>
        </authorList>
    </citation>
    <scope>NUCLEOTIDE SEQUENCE [LARGE SCALE GENOMIC DNA]</scope>
    <source>
        <strain evidence="1 2">OMC1185</strain>
    </source>
</reference>
<gene>
    <name evidence="1" type="ORF">OE88DRAFT_1656602</name>
</gene>
<accession>A0A5C3N6L7</accession>
<protein>
    <recommendedName>
        <fullName evidence="3">F-box domain-containing protein</fullName>
    </recommendedName>
</protein>
<proteinExistence type="predicted"/>
<evidence type="ECO:0000313" key="1">
    <source>
        <dbReference type="EMBL" id="TFK52923.1"/>
    </source>
</evidence>
<keyword evidence="2" id="KW-1185">Reference proteome</keyword>
<dbReference type="Proteomes" id="UP000305948">
    <property type="component" value="Unassembled WGS sequence"/>
</dbReference>
<evidence type="ECO:0008006" key="3">
    <source>
        <dbReference type="Google" id="ProtNLM"/>
    </source>
</evidence>
<sequence>MGGIDAEELQNARPLLRHLTHLTFGPGHKLTKDVLLETFLCIPKLEDLTVFYDNFVNGNVDNPGFLEIVRGAKEQGLPKLRSIIIQHQGIGTAHQFSDFFTWIDALSARSPLERLEIHSDDGRKSYFDHSILETLKRKQLTLRRLVMPRVLVRREALLLFLQTMRLEELRIGVDKPKVKVDAGKLPVAGWMMQSASVYSQGAR</sequence>
<organism evidence="1 2">
    <name type="scientific">Heliocybe sulcata</name>
    <dbReference type="NCBI Taxonomy" id="5364"/>
    <lineage>
        <taxon>Eukaryota</taxon>
        <taxon>Fungi</taxon>
        <taxon>Dikarya</taxon>
        <taxon>Basidiomycota</taxon>
        <taxon>Agaricomycotina</taxon>
        <taxon>Agaricomycetes</taxon>
        <taxon>Gloeophyllales</taxon>
        <taxon>Gloeophyllaceae</taxon>
        <taxon>Heliocybe</taxon>
    </lineage>
</organism>
<evidence type="ECO:0000313" key="2">
    <source>
        <dbReference type="Proteomes" id="UP000305948"/>
    </source>
</evidence>
<dbReference type="AlphaFoldDB" id="A0A5C3N6L7"/>